<sequence>MRYVLFTAAAGAVVAAAVYAVTVSGRAPVSAQDFVNLQQGDTIQMGFRRAHANGFCISGEFQASGELAAYSSAKALQPGSYPFIGRMSIAGNNPTAPDLRAPVRSLALTILPDTADQWRTAMNTPPVMAVATPEKFYQQLLAIQSNTVPQFFADHPETAHFLEWRSHYQPSQSYATERYHSINAFYLVDRQGKRQAVRWAALPLTDDAGVIADEEAPDALQQEFFNRLQQGPVRFDVQFTLATANDDPADATIPWPETNPQLSAGTIVIEQASVQQEGACNALNFDPLVLPAGFAPSADPILRARAAAYAESHRRRAREVLMQQFAGGANE</sequence>
<dbReference type="GO" id="GO:0042744">
    <property type="term" value="P:hydrogen peroxide catabolic process"/>
    <property type="evidence" value="ECO:0007669"/>
    <property type="project" value="TreeGrafter"/>
</dbReference>
<feature type="active site" evidence="8">
    <location>
        <position position="51"/>
    </location>
</feature>
<evidence type="ECO:0000256" key="9">
    <source>
        <dbReference type="PIRSR" id="PIRSR000296-2"/>
    </source>
</evidence>
<dbReference type="InterPro" id="IPR024168">
    <property type="entry name" value="Catalase_SrpA-type_pred"/>
</dbReference>
<dbReference type="Gene3D" id="1.20.1280.120">
    <property type="match status" value="1"/>
</dbReference>
<keyword evidence="3 7" id="KW-0349">Heme</keyword>
<gene>
    <name evidence="12" type="ORF">SAMN04488051_103524</name>
</gene>
<keyword evidence="4 7" id="KW-0479">Metal-binding</keyword>
<dbReference type="PIRSF" id="PIRSF000296">
    <property type="entry name" value="SrpA"/>
    <property type="match status" value="1"/>
</dbReference>
<organism evidence="12 13">
    <name type="scientific">Alkalimonas amylolytica</name>
    <dbReference type="NCBI Taxonomy" id="152573"/>
    <lineage>
        <taxon>Bacteria</taxon>
        <taxon>Pseudomonadati</taxon>
        <taxon>Pseudomonadota</taxon>
        <taxon>Gammaproteobacteria</taxon>
        <taxon>Alkalimonas</taxon>
    </lineage>
</organism>
<dbReference type="GO" id="GO:0004096">
    <property type="term" value="F:catalase activity"/>
    <property type="evidence" value="ECO:0007669"/>
    <property type="project" value="InterPro"/>
</dbReference>
<keyword evidence="5 7" id="KW-0560">Oxidoreductase</keyword>
<evidence type="ECO:0000256" key="2">
    <source>
        <dbReference type="ARBA" id="ARBA00022559"/>
    </source>
</evidence>
<feature type="signal peptide" evidence="10">
    <location>
        <begin position="1"/>
        <end position="20"/>
    </location>
</feature>
<keyword evidence="10" id="KW-0732">Signal</keyword>
<dbReference type="Proteomes" id="UP000198773">
    <property type="component" value="Unassembled WGS sequence"/>
</dbReference>
<feature type="binding site" description="axial binding residue" evidence="9">
    <location>
        <position position="309"/>
    </location>
    <ligand>
        <name>heme</name>
        <dbReference type="ChEBI" id="CHEBI:30413"/>
    </ligand>
    <ligandPart>
        <name>Fe</name>
        <dbReference type="ChEBI" id="CHEBI:18248"/>
    </ligandPart>
</feature>
<proteinExistence type="inferred from homology"/>
<dbReference type="EC" id="1.11.1.-" evidence="7"/>
<dbReference type="PANTHER" id="PTHR11465:SF9">
    <property type="entry name" value="CATALASE"/>
    <property type="match status" value="1"/>
</dbReference>
<dbReference type="InterPro" id="IPR011614">
    <property type="entry name" value="Catalase_core"/>
</dbReference>
<dbReference type="SMART" id="SM01060">
    <property type="entry name" value="Catalase"/>
    <property type="match status" value="1"/>
</dbReference>
<evidence type="ECO:0000259" key="11">
    <source>
        <dbReference type="SMART" id="SM01060"/>
    </source>
</evidence>
<dbReference type="GO" id="GO:0046872">
    <property type="term" value="F:metal ion binding"/>
    <property type="evidence" value="ECO:0007669"/>
    <property type="project" value="UniProtKB-KW"/>
</dbReference>
<keyword evidence="6 7" id="KW-0408">Iron</keyword>
<dbReference type="RefSeq" id="WP_091341959.1">
    <property type="nucleotide sequence ID" value="NZ_FNRM01000003.1"/>
</dbReference>
<comment type="cofactor">
    <cofactor evidence="7">
        <name>heme</name>
        <dbReference type="ChEBI" id="CHEBI:30413"/>
    </cofactor>
</comment>
<evidence type="ECO:0000256" key="7">
    <source>
        <dbReference type="PIRNR" id="PIRNR000296"/>
    </source>
</evidence>
<dbReference type="GO" id="GO:0005737">
    <property type="term" value="C:cytoplasm"/>
    <property type="evidence" value="ECO:0007669"/>
    <property type="project" value="TreeGrafter"/>
</dbReference>
<accession>A0A1H4BUL6</accession>
<name>A0A1H4BUL6_ALKAM</name>
<feature type="domain" description="Catalase core" evidence="11">
    <location>
        <begin position="7"/>
        <end position="331"/>
    </location>
</feature>
<dbReference type="Pfam" id="PF00199">
    <property type="entry name" value="Catalase"/>
    <property type="match status" value="1"/>
</dbReference>
<dbReference type="GO" id="GO:0042542">
    <property type="term" value="P:response to hydrogen peroxide"/>
    <property type="evidence" value="ECO:0007669"/>
    <property type="project" value="TreeGrafter"/>
</dbReference>
<dbReference type="InterPro" id="IPR018028">
    <property type="entry name" value="Catalase"/>
</dbReference>
<dbReference type="SUPFAM" id="SSF56634">
    <property type="entry name" value="Heme-dependent catalase-like"/>
    <property type="match status" value="1"/>
</dbReference>
<evidence type="ECO:0000313" key="13">
    <source>
        <dbReference type="Proteomes" id="UP000198773"/>
    </source>
</evidence>
<dbReference type="CDD" id="cd08153">
    <property type="entry name" value="srpA_like"/>
    <property type="match status" value="1"/>
</dbReference>
<dbReference type="OrthoDB" id="255727at2"/>
<feature type="chain" id="PRO_5011496446" description="Catalase-related peroxidase" evidence="10">
    <location>
        <begin position="21"/>
        <end position="331"/>
    </location>
</feature>
<dbReference type="GO" id="GO:0020037">
    <property type="term" value="F:heme binding"/>
    <property type="evidence" value="ECO:0007669"/>
    <property type="project" value="InterPro"/>
</dbReference>
<dbReference type="Gene3D" id="2.40.180.10">
    <property type="entry name" value="Catalase core domain"/>
    <property type="match status" value="1"/>
</dbReference>
<keyword evidence="2 7" id="KW-0575">Peroxidase</keyword>
<reference evidence="12 13" key="1">
    <citation type="submission" date="2016-10" db="EMBL/GenBank/DDBJ databases">
        <authorList>
            <person name="de Groot N.N."/>
        </authorList>
    </citation>
    <scope>NUCLEOTIDE SEQUENCE [LARGE SCALE GENOMIC DNA]</scope>
    <source>
        <strain evidence="12 13">CGMCC 1.3430</strain>
    </source>
</reference>
<comment type="similarity">
    <text evidence="1 7">Belongs to the catalase family.</text>
</comment>
<evidence type="ECO:0000256" key="10">
    <source>
        <dbReference type="SAM" id="SignalP"/>
    </source>
</evidence>
<dbReference type="InterPro" id="IPR020835">
    <property type="entry name" value="Catalase_sf"/>
</dbReference>
<evidence type="ECO:0000256" key="4">
    <source>
        <dbReference type="ARBA" id="ARBA00022723"/>
    </source>
</evidence>
<dbReference type="AlphaFoldDB" id="A0A1H4BUL6"/>
<comment type="function">
    <text evidence="7">Has an organic peroxide-dependent peroxidase activity.</text>
</comment>
<evidence type="ECO:0000256" key="5">
    <source>
        <dbReference type="ARBA" id="ARBA00023002"/>
    </source>
</evidence>
<evidence type="ECO:0000256" key="8">
    <source>
        <dbReference type="PIRSR" id="PIRSR000296-1"/>
    </source>
</evidence>
<evidence type="ECO:0000256" key="6">
    <source>
        <dbReference type="ARBA" id="ARBA00023004"/>
    </source>
</evidence>
<evidence type="ECO:0000256" key="3">
    <source>
        <dbReference type="ARBA" id="ARBA00022617"/>
    </source>
</evidence>
<dbReference type="PROSITE" id="PS51402">
    <property type="entry name" value="CATALASE_3"/>
    <property type="match status" value="1"/>
</dbReference>
<dbReference type="PANTHER" id="PTHR11465">
    <property type="entry name" value="CATALASE"/>
    <property type="match status" value="1"/>
</dbReference>
<dbReference type="EMBL" id="FNRM01000003">
    <property type="protein sequence ID" value="SEA51773.1"/>
    <property type="molecule type" value="Genomic_DNA"/>
</dbReference>
<keyword evidence="13" id="KW-1185">Reference proteome</keyword>
<protein>
    <recommendedName>
        <fullName evidence="7">Catalase-related peroxidase</fullName>
        <ecNumber evidence="7">1.11.1.-</ecNumber>
    </recommendedName>
</protein>
<dbReference type="STRING" id="152573.SAMN04488051_103524"/>
<evidence type="ECO:0000313" key="12">
    <source>
        <dbReference type="EMBL" id="SEA51773.1"/>
    </source>
</evidence>
<evidence type="ECO:0000256" key="1">
    <source>
        <dbReference type="ARBA" id="ARBA00005329"/>
    </source>
</evidence>